<dbReference type="EMBL" id="CP060028">
    <property type="protein sequence ID" value="QND79613.1"/>
    <property type="molecule type" value="Genomic_DNA"/>
</dbReference>
<evidence type="ECO:0000256" key="1">
    <source>
        <dbReference type="SAM" id="SignalP"/>
    </source>
</evidence>
<name>A0ABX6R8M3_PSEMX</name>
<keyword evidence="1" id="KW-0732">Signal</keyword>
<dbReference type="Proteomes" id="UP000515506">
    <property type="component" value="Chromosome"/>
</dbReference>
<accession>A0ABX6R8M3</accession>
<evidence type="ECO:0008006" key="4">
    <source>
        <dbReference type="Google" id="ProtNLM"/>
    </source>
</evidence>
<reference evidence="2 3" key="1">
    <citation type="submission" date="2020-08" db="EMBL/GenBank/DDBJ databases">
        <title>Streptomycin resistant and MDR strain, P. mexicana.</title>
        <authorList>
            <person name="Ganesh-kumar S."/>
            <person name="Zhe T."/>
            <person name="Yu Z."/>
            <person name="Min Y."/>
        </authorList>
    </citation>
    <scope>NUCLEOTIDE SEQUENCE [LARGE SCALE GENOMIC DNA]</scope>
    <source>
        <strain evidence="2 3">GTZY</strain>
    </source>
</reference>
<evidence type="ECO:0000313" key="2">
    <source>
        <dbReference type="EMBL" id="QND79613.1"/>
    </source>
</evidence>
<evidence type="ECO:0000313" key="3">
    <source>
        <dbReference type="Proteomes" id="UP000515506"/>
    </source>
</evidence>
<proteinExistence type="predicted"/>
<sequence>MRIPLLPLLLFASPVSAQSLEETERWILDQTRVNPATLTYGIGGGLMRSKVTLGAGASIFGATPVRKAIPLSEVSRIFYVRTERYLSYSLSCRSPCAFLEDEPGTKQAIFLLEFYAQLDAAYVTRMNKALIHLVKLHGGSAVIEEQPLKQEPF</sequence>
<keyword evidence="3" id="KW-1185">Reference proteome</keyword>
<dbReference type="RefSeq" id="WP_185894940.1">
    <property type="nucleotide sequence ID" value="NZ_CP060028.1"/>
</dbReference>
<feature type="chain" id="PRO_5046444474" description="YbjN domain-containing protein" evidence="1">
    <location>
        <begin position="18"/>
        <end position="153"/>
    </location>
</feature>
<organism evidence="2 3">
    <name type="scientific">Pseudoxanthomonas mexicana</name>
    <dbReference type="NCBI Taxonomy" id="128785"/>
    <lineage>
        <taxon>Bacteria</taxon>
        <taxon>Pseudomonadati</taxon>
        <taxon>Pseudomonadota</taxon>
        <taxon>Gammaproteobacteria</taxon>
        <taxon>Lysobacterales</taxon>
        <taxon>Lysobacteraceae</taxon>
        <taxon>Pseudoxanthomonas</taxon>
    </lineage>
</organism>
<protein>
    <recommendedName>
        <fullName evidence="4">YbjN domain-containing protein</fullName>
    </recommendedName>
</protein>
<gene>
    <name evidence="2" type="ORF">H4W19_14870</name>
</gene>
<feature type="signal peptide" evidence="1">
    <location>
        <begin position="1"/>
        <end position="17"/>
    </location>
</feature>